<dbReference type="SUPFAM" id="SSF48619">
    <property type="entry name" value="Phospholipase A2, PLA2"/>
    <property type="match status" value="1"/>
</dbReference>
<dbReference type="GeneID" id="91094160"/>
<evidence type="ECO:0000313" key="1">
    <source>
        <dbReference type="EMBL" id="WWC88578.1"/>
    </source>
</evidence>
<dbReference type="GO" id="GO:0050482">
    <property type="term" value="P:arachidonate secretion"/>
    <property type="evidence" value="ECO:0007669"/>
    <property type="project" value="InterPro"/>
</dbReference>
<dbReference type="AlphaFoldDB" id="A0AAX4JUM9"/>
<dbReference type="InterPro" id="IPR036444">
    <property type="entry name" value="PLipase_A2_dom_sf"/>
</dbReference>
<dbReference type="GO" id="GO:0004623">
    <property type="term" value="F:phospholipase A2 activity"/>
    <property type="evidence" value="ECO:0007669"/>
    <property type="project" value="InterPro"/>
</dbReference>
<dbReference type="RefSeq" id="XP_066075341.1">
    <property type="nucleotide sequence ID" value="XM_066219244.1"/>
</dbReference>
<organism evidence="1 2">
    <name type="scientific">Kwoniella dendrophila CBS 6074</name>
    <dbReference type="NCBI Taxonomy" id="1295534"/>
    <lineage>
        <taxon>Eukaryota</taxon>
        <taxon>Fungi</taxon>
        <taxon>Dikarya</taxon>
        <taxon>Basidiomycota</taxon>
        <taxon>Agaricomycotina</taxon>
        <taxon>Tremellomycetes</taxon>
        <taxon>Tremellales</taxon>
        <taxon>Cryptococcaceae</taxon>
        <taxon>Kwoniella</taxon>
    </lineage>
</organism>
<accession>A0AAX4JUM9</accession>
<name>A0AAX4JUM9_9TREE</name>
<sequence>MSDGWWCENTPAQNNKDNLDWCCFSNQTCAEYVCNRLGSTVEIKQQVNMPTMYNCLGNASKAIELYNYPPIGGACALGHSGGKGCILNSANLLNETTTSAGIKEINLTSGSQVTMLVLIGLIWAIKRIKFFT</sequence>
<evidence type="ECO:0008006" key="3">
    <source>
        <dbReference type="Google" id="ProtNLM"/>
    </source>
</evidence>
<gene>
    <name evidence="1" type="ORF">L201_003490</name>
</gene>
<reference evidence="1 2" key="1">
    <citation type="submission" date="2024-01" db="EMBL/GenBank/DDBJ databases">
        <title>Comparative genomics of Cryptococcus and Kwoniella reveals pathogenesis evolution and contrasting modes of karyotype evolution via chromosome fusion or intercentromeric recombination.</title>
        <authorList>
            <person name="Coelho M.A."/>
            <person name="David-Palma M."/>
            <person name="Shea T."/>
            <person name="Bowers K."/>
            <person name="McGinley-Smith S."/>
            <person name="Mohammad A.W."/>
            <person name="Gnirke A."/>
            <person name="Yurkov A.M."/>
            <person name="Nowrousian M."/>
            <person name="Sun S."/>
            <person name="Cuomo C.A."/>
            <person name="Heitman J."/>
        </authorList>
    </citation>
    <scope>NUCLEOTIDE SEQUENCE [LARGE SCALE GENOMIC DNA]</scope>
    <source>
        <strain evidence="1 2">CBS 6074</strain>
    </source>
</reference>
<dbReference type="GO" id="GO:0006644">
    <property type="term" value="P:phospholipid metabolic process"/>
    <property type="evidence" value="ECO:0007669"/>
    <property type="project" value="InterPro"/>
</dbReference>
<dbReference type="Proteomes" id="UP001355207">
    <property type="component" value="Chromosome 4"/>
</dbReference>
<keyword evidence="2" id="KW-1185">Reference proteome</keyword>
<protein>
    <recommendedName>
        <fullName evidence="3">Hydrophobin</fullName>
    </recommendedName>
</protein>
<proteinExistence type="predicted"/>
<dbReference type="EMBL" id="CP144101">
    <property type="protein sequence ID" value="WWC88578.1"/>
    <property type="molecule type" value="Genomic_DNA"/>
</dbReference>
<evidence type="ECO:0000313" key="2">
    <source>
        <dbReference type="Proteomes" id="UP001355207"/>
    </source>
</evidence>